<keyword evidence="3 5" id="KW-0808">Transferase</keyword>
<evidence type="ECO:0000256" key="2">
    <source>
        <dbReference type="ARBA" id="ARBA00022676"/>
    </source>
</evidence>
<organism evidence="5">
    <name type="scientific">hydrocarbon metagenome</name>
    <dbReference type="NCBI Taxonomy" id="938273"/>
    <lineage>
        <taxon>unclassified sequences</taxon>
        <taxon>metagenomes</taxon>
        <taxon>ecological metagenomes</taxon>
    </lineage>
</organism>
<evidence type="ECO:0000256" key="3">
    <source>
        <dbReference type="ARBA" id="ARBA00022679"/>
    </source>
</evidence>
<dbReference type="InterPro" id="IPR001173">
    <property type="entry name" value="Glyco_trans_2-like"/>
</dbReference>
<comment type="caution">
    <text evidence="5">The sequence shown here is derived from an EMBL/GenBank/DDBJ whole genome shotgun (WGS) entry which is preliminary data.</text>
</comment>
<sequence length="337" mass="37146">MISVLMPVRHAAATLPAALDSLYAQTWRDFEIVLLDDGSRDGGATRDVMAAAAGRDSRVRAFYLPHRGIAATLAHGLPLCRGECIARLDADDTCRADRLEKQAAFLAARPDIGLAGCLASFGGDPEGAAGYRHHLEWANSLTTPEAIALERFRESPLPHPTVMFRAGLVREHGGYADGPFPEDYELWLRWMEAGVRMAKVPEYLVTWNDPPDRLSRTDPRYDPSRFHEIKAGYLARHLERTNPFHPVIEVLGAGRVTRRRAERLCDHGVVIGGWWDIDPRKVGKVVGGRLVRHRDELPPAGTRFLVSYVASRGAAQEIAAFVAARGYVPGKDFLAAA</sequence>
<evidence type="ECO:0000256" key="1">
    <source>
        <dbReference type="ARBA" id="ARBA00006739"/>
    </source>
</evidence>
<dbReference type="InterPro" id="IPR029044">
    <property type="entry name" value="Nucleotide-diphossugar_trans"/>
</dbReference>
<dbReference type="Gene3D" id="3.90.550.10">
    <property type="entry name" value="Spore Coat Polysaccharide Biosynthesis Protein SpsA, Chain A"/>
    <property type="match status" value="1"/>
</dbReference>
<dbReference type="InterPro" id="IPR050834">
    <property type="entry name" value="Glycosyltransf_2"/>
</dbReference>
<dbReference type="PANTHER" id="PTHR43685">
    <property type="entry name" value="GLYCOSYLTRANSFERASE"/>
    <property type="match status" value="1"/>
</dbReference>
<accession>A0A0W8G391</accession>
<proteinExistence type="inferred from homology"/>
<evidence type="ECO:0000259" key="4">
    <source>
        <dbReference type="Pfam" id="PF00535"/>
    </source>
</evidence>
<reference evidence="5" key="1">
    <citation type="journal article" date="2015" name="Proc. Natl. Acad. Sci. U.S.A.">
        <title>Networks of energetic and metabolic interactions define dynamics in microbial communities.</title>
        <authorList>
            <person name="Embree M."/>
            <person name="Liu J.K."/>
            <person name="Al-Bassam M.M."/>
            <person name="Zengler K."/>
        </authorList>
    </citation>
    <scope>NUCLEOTIDE SEQUENCE</scope>
</reference>
<dbReference type="InterPro" id="IPR036291">
    <property type="entry name" value="NAD(P)-bd_dom_sf"/>
</dbReference>
<feature type="domain" description="Glycosyltransferase 2-like" evidence="4">
    <location>
        <begin position="3"/>
        <end position="168"/>
    </location>
</feature>
<keyword evidence="2" id="KW-0328">Glycosyltransferase</keyword>
<gene>
    <name evidence="5" type="ORF">ASZ90_002534</name>
</gene>
<dbReference type="EMBL" id="LNQE01000309">
    <property type="protein sequence ID" value="KUG27615.1"/>
    <property type="molecule type" value="Genomic_DNA"/>
</dbReference>
<dbReference type="PANTHER" id="PTHR43685:SF5">
    <property type="entry name" value="GLYCOSYLTRANSFERASE EPSE-RELATED"/>
    <property type="match status" value="1"/>
</dbReference>
<dbReference type="SUPFAM" id="SSF53448">
    <property type="entry name" value="Nucleotide-diphospho-sugar transferases"/>
    <property type="match status" value="1"/>
</dbReference>
<evidence type="ECO:0000313" key="5">
    <source>
        <dbReference type="EMBL" id="KUG27615.1"/>
    </source>
</evidence>
<dbReference type="Pfam" id="PF00535">
    <property type="entry name" value="Glycos_transf_2"/>
    <property type="match status" value="1"/>
</dbReference>
<name>A0A0W8G391_9ZZZZ</name>
<dbReference type="AlphaFoldDB" id="A0A0W8G391"/>
<comment type="similarity">
    <text evidence="1">Belongs to the glycosyltransferase 2 family.</text>
</comment>
<dbReference type="GO" id="GO:0016757">
    <property type="term" value="F:glycosyltransferase activity"/>
    <property type="evidence" value="ECO:0007669"/>
    <property type="project" value="UniProtKB-KW"/>
</dbReference>
<dbReference type="SUPFAM" id="SSF51735">
    <property type="entry name" value="NAD(P)-binding Rossmann-fold domains"/>
    <property type="match status" value="1"/>
</dbReference>
<protein>
    <submittedName>
        <fullName evidence="5">Glycosyl transferase, group 2 family protein</fullName>
    </submittedName>
</protein>